<organism evidence="2 3">
    <name type="scientific">Bremerella volcania</name>
    <dbReference type="NCBI Taxonomy" id="2527984"/>
    <lineage>
        <taxon>Bacteria</taxon>
        <taxon>Pseudomonadati</taxon>
        <taxon>Planctomycetota</taxon>
        <taxon>Planctomycetia</taxon>
        <taxon>Pirellulales</taxon>
        <taxon>Pirellulaceae</taxon>
        <taxon>Bremerella</taxon>
    </lineage>
</organism>
<dbReference type="PROSITE" id="PS50006">
    <property type="entry name" value="FHA_DOMAIN"/>
    <property type="match status" value="2"/>
</dbReference>
<dbReference type="Proteomes" id="UP000318626">
    <property type="component" value="Chromosome"/>
</dbReference>
<name>A0A518CCY5_9BACT</name>
<dbReference type="RefSeq" id="WP_144975662.1">
    <property type="nucleotide sequence ID" value="NZ_CP036289.1"/>
</dbReference>
<reference evidence="3" key="1">
    <citation type="submission" date="2019-02" db="EMBL/GenBank/DDBJ databases">
        <title>Deep-cultivation of Planctomycetes and their phenomic and genomic characterization uncovers novel biology.</title>
        <authorList>
            <person name="Wiegand S."/>
            <person name="Jogler M."/>
            <person name="Boedeker C."/>
            <person name="Pinto D."/>
            <person name="Vollmers J."/>
            <person name="Rivas-Marin E."/>
            <person name="Kohn T."/>
            <person name="Peeters S.H."/>
            <person name="Heuer A."/>
            <person name="Rast P."/>
            <person name="Oberbeckmann S."/>
            <person name="Bunk B."/>
            <person name="Jeske O."/>
            <person name="Meyerdierks A."/>
            <person name="Storesund J.E."/>
            <person name="Kallscheuer N."/>
            <person name="Luecker S."/>
            <person name="Lage O.M."/>
            <person name="Pohl T."/>
            <person name="Merkel B.J."/>
            <person name="Hornburger P."/>
            <person name="Mueller R.-W."/>
            <person name="Bruemmer F."/>
            <person name="Labrenz M."/>
            <person name="Spormann A.M."/>
            <person name="Op den Camp H."/>
            <person name="Overmann J."/>
            <person name="Amann R."/>
            <person name="Jetten M.S.M."/>
            <person name="Mascher T."/>
            <person name="Medema M.H."/>
            <person name="Devos D.P."/>
            <person name="Kaster A.-K."/>
            <person name="Ovreas L."/>
            <person name="Rohde M."/>
            <person name="Galperin M.Y."/>
            <person name="Jogler C."/>
        </authorList>
    </citation>
    <scope>NUCLEOTIDE SEQUENCE [LARGE SCALE GENOMIC DNA]</scope>
    <source>
        <strain evidence="3">Pan97</strain>
    </source>
</reference>
<dbReference type="KEGG" id="bvo:Pan97_41140"/>
<dbReference type="InterPro" id="IPR000253">
    <property type="entry name" value="FHA_dom"/>
</dbReference>
<proteinExistence type="predicted"/>
<dbReference type="EMBL" id="CP036289">
    <property type="protein sequence ID" value="QDU77054.1"/>
    <property type="molecule type" value="Genomic_DNA"/>
</dbReference>
<dbReference type="AlphaFoldDB" id="A0A518CCY5"/>
<gene>
    <name evidence="2" type="ORF">Pan97_41140</name>
</gene>
<feature type="domain" description="FHA" evidence="1">
    <location>
        <begin position="25"/>
        <end position="75"/>
    </location>
</feature>
<dbReference type="Gene3D" id="2.60.200.20">
    <property type="match status" value="2"/>
</dbReference>
<dbReference type="PANTHER" id="PTHR23308">
    <property type="entry name" value="NUCLEAR INHIBITOR OF PROTEIN PHOSPHATASE-1"/>
    <property type="match status" value="1"/>
</dbReference>
<dbReference type="OrthoDB" id="287775at2"/>
<dbReference type="SUPFAM" id="SSF49879">
    <property type="entry name" value="SMAD/FHA domain"/>
    <property type="match status" value="2"/>
</dbReference>
<dbReference type="InterPro" id="IPR008984">
    <property type="entry name" value="SMAD_FHA_dom_sf"/>
</dbReference>
<dbReference type="CDD" id="cd00060">
    <property type="entry name" value="FHA"/>
    <property type="match status" value="2"/>
</dbReference>
<evidence type="ECO:0000313" key="2">
    <source>
        <dbReference type="EMBL" id="QDU77054.1"/>
    </source>
</evidence>
<accession>A0A518CCY5</accession>
<protein>
    <submittedName>
        <fullName evidence="2">FHA domain protein</fullName>
    </submittedName>
</protein>
<evidence type="ECO:0000259" key="1">
    <source>
        <dbReference type="PROSITE" id="PS50006"/>
    </source>
</evidence>
<dbReference type="Pfam" id="PF00498">
    <property type="entry name" value="FHA"/>
    <property type="match status" value="2"/>
</dbReference>
<dbReference type="InterPro" id="IPR050923">
    <property type="entry name" value="Cell_Proc_Reg/RNA_Proc"/>
</dbReference>
<keyword evidence="3" id="KW-1185">Reference proteome</keyword>
<dbReference type="SMART" id="SM00240">
    <property type="entry name" value="FHA"/>
    <property type="match status" value="2"/>
</dbReference>
<sequence length="505" mass="56702">MRAYLTVQEGPAQGEIITAEQGSMFRVGRQANADLSISDDRAMSGLHFALLCDKSRCRIRDLNSTNGTFVNGIRINLVELHDRDTIRAGNSEFQVRFEGEITTTVVDPLMYPEIQRLREKDAQKLAEGKKPFAPTAQAMSPRALEATEALESTDEYGHEIEQLAKKISAEVENEDSKISDAEATRRSDSVRILRLNVTFEDATGKRHVWLIPGQTVIIGRNQMADVTVVGDASISGMHFGLDCEEKRCRLRDLQSQNGTKLNDVGVPYATIYTGDKFVAGKTEFHVTIDGGEEAPDAPLRTWVFEDLVRRKFATFFAKDVGENYHLIDAVGIEPMPIEFLRRIARHRDVGAIVDTSKVSTEPWEAHSERTFVCEDSHAKVFHIADIEKVVDELRDAWGKDAFAFIFPHEGHEEVIAAYPEAVAKYHQEADSDSPDFGSAGDWVKWLCDHPKRISDLMPNAEAVFIQHPDPKRWRLLCETDFITRLNRLGYLPSKPSALDEMASPD</sequence>
<feature type="domain" description="FHA" evidence="1">
    <location>
        <begin position="216"/>
        <end position="266"/>
    </location>
</feature>
<evidence type="ECO:0000313" key="3">
    <source>
        <dbReference type="Proteomes" id="UP000318626"/>
    </source>
</evidence>